<dbReference type="RefSeq" id="WP_181536518.1">
    <property type="nucleotide sequence ID" value="NZ_JACDUU010000001.1"/>
</dbReference>
<feature type="region of interest" description="Disordered" evidence="1">
    <location>
        <begin position="1"/>
        <end position="49"/>
    </location>
</feature>
<proteinExistence type="predicted"/>
<gene>
    <name evidence="2" type="ORF">HNQ85_000484</name>
</gene>
<reference evidence="2 3" key="1">
    <citation type="submission" date="2020-07" db="EMBL/GenBank/DDBJ databases">
        <title>Genomic Encyclopedia of Type Strains, Phase IV (KMG-IV): sequencing the most valuable type-strain genomes for metagenomic binning, comparative biology and taxonomic classification.</title>
        <authorList>
            <person name="Goeker M."/>
        </authorList>
    </citation>
    <scope>NUCLEOTIDE SEQUENCE [LARGE SCALE GENOMIC DNA]</scope>
    <source>
        <strain evidence="2 3">DSM 25220</strain>
    </source>
</reference>
<dbReference type="EMBL" id="JACDUU010000001">
    <property type="protein sequence ID" value="MBA2870226.1"/>
    <property type="molecule type" value="Genomic_DNA"/>
</dbReference>
<evidence type="ECO:0000313" key="3">
    <source>
        <dbReference type="Proteomes" id="UP000580891"/>
    </source>
</evidence>
<comment type="caution">
    <text evidence="2">The sequence shown here is derived from an EMBL/GenBank/DDBJ whole genome shotgun (WGS) entry which is preliminary data.</text>
</comment>
<organism evidence="2 3">
    <name type="scientific">[Anoxybacillus] calidus</name>
    <dbReference type="NCBI Taxonomy" id="575178"/>
    <lineage>
        <taxon>Bacteria</taxon>
        <taxon>Bacillati</taxon>
        <taxon>Bacillota</taxon>
        <taxon>Bacilli</taxon>
        <taxon>Bacillales</taxon>
        <taxon>Anoxybacillaceae</taxon>
        <taxon>Paranoxybacillus</taxon>
    </lineage>
</organism>
<evidence type="ECO:0000256" key="1">
    <source>
        <dbReference type="SAM" id="MobiDB-lite"/>
    </source>
</evidence>
<keyword evidence="3" id="KW-1185">Reference proteome</keyword>
<accession>A0A7V9YXE9</accession>
<evidence type="ECO:0000313" key="2">
    <source>
        <dbReference type="EMBL" id="MBA2870226.1"/>
    </source>
</evidence>
<feature type="compositionally biased region" description="Basic and acidic residues" evidence="1">
    <location>
        <begin position="1"/>
        <end position="10"/>
    </location>
</feature>
<name>A0A7V9YXE9_9BACL</name>
<dbReference type="Proteomes" id="UP000580891">
    <property type="component" value="Unassembled WGS sequence"/>
</dbReference>
<sequence length="49" mass="5843">MMTNRNDNRERKNKYPNNKLSNEFAKEFNIQNDPTPEENAKYGSKSHKN</sequence>
<dbReference type="AlphaFoldDB" id="A0A7V9YXE9"/>
<protein>
    <submittedName>
        <fullName evidence="2">Uncharacterized protein</fullName>
    </submittedName>
</protein>